<evidence type="ECO:0000256" key="15">
    <source>
        <dbReference type="HAMAP-Rule" id="MF_00605"/>
    </source>
</evidence>
<evidence type="ECO:0000256" key="11">
    <source>
        <dbReference type="ARBA" id="ARBA00022694"/>
    </source>
</evidence>
<evidence type="ECO:0000256" key="5">
    <source>
        <dbReference type="ARBA" id="ARBA00012807"/>
    </source>
</evidence>
<dbReference type="PANTHER" id="PTHR46417:SF1">
    <property type="entry name" value="TRNA (GUANINE-N(1)-)-METHYLTRANSFERASE"/>
    <property type="match status" value="1"/>
</dbReference>
<protein>
    <recommendedName>
        <fullName evidence="6 15">tRNA (guanine-N(1)-)-methyltransferase</fullName>
        <ecNumber evidence="5 15">2.1.1.228</ecNumber>
    </recommendedName>
    <alternativeName>
        <fullName evidence="12 15">M1G-methyltransferase</fullName>
    </alternativeName>
    <alternativeName>
        <fullName evidence="13 15">tRNA [GM37] methyltransferase</fullName>
    </alternativeName>
</protein>
<evidence type="ECO:0000256" key="9">
    <source>
        <dbReference type="ARBA" id="ARBA00022679"/>
    </source>
</evidence>
<keyword evidence="11 15" id="KW-0819">tRNA processing</keyword>
<dbReference type="Gene3D" id="3.40.1280.10">
    <property type="match status" value="1"/>
</dbReference>
<dbReference type="CDD" id="cd18080">
    <property type="entry name" value="TrmD-like"/>
    <property type="match status" value="1"/>
</dbReference>
<dbReference type="InterPro" id="IPR016009">
    <property type="entry name" value="tRNA_MeTrfase_TRMD/TRM10"/>
</dbReference>
<evidence type="ECO:0000256" key="6">
    <source>
        <dbReference type="ARBA" id="ARBA00014679"/>
    </source>
</evidence>
<keyword evidence="7 15" id="KW-0963">Cytoplasm</keyword>
<evidence type="ECO:0000256" key="7">
    <source>
        <dbReference type="ARBA" id="ARBA00022490"/>
    </source>
</evidence>
<comment type="subunit">
    <text evidence="4 15 17">Homodimer.</text>
</comment>
<evidence type="ECO:0000313" key="19">
    <source>
        <dbReference type="EMBL" id="PSR21872.1"/>
    </source>
</evidence>
<dbReference type="PANTHER" id="PTHR46417">
    <property type="entry name" value="TRNA (GUANINE-N(1)-)-METHYLTRANSFERASE"/>
    <property type="match status" value="1"/>
</dbReference>
<dbReference type="GO" id="GO:0002939">
    <property type="term" value="P:tRNA N1-guanine methylation"/>
    <property type="evidence" value="ECO:0007669"/>
    <property type="project" value="TreeGrafter"/>
</dbReference>
<evidence type="ECO:0000256" key="3">
    <source>
        <dbReference type="ARBA" id="ARBA00007630"/>
    </source>
</evidence>
<comment type="catalytic activity">
    <reaction evidence="14 15 17">
        <text>guanosine(37) in tRNA + S-adenosyl-L-methionine = N(1)-methylguanosine(37) in tRNA + S-adenosyl-L-homocysteine + H(+)</text>
        <dbReference type="Rhea" id="RHEA:36899"/>
        <dbReference type="Rhea" id="RHEA-COMP:10145"/>
        <dbReference type="Rhea" id="RHEA-COMP:10147"/>
        <dbReference type="ChEBI" id="CHEBI:15378"/>
        <dbReference type="ChEBI" id="CHEBI:57856"/>
        <dbReference type="ChEBI" id="CHEBI:59789"/>
        <dbReference type="ChEBI" id="CHEBI:73542"/>
        <dbReference type="ChEBI" id="CHEBI:74269"/>
        <dbReference type="EC" id="2.1.1.228"/>
    </reaction>
</comment>
<sequence length="228" mass="25600">MVIQVVTLFPEMFSGVFDMSMVKRARLTGRLDLRVIPLRAFGVGIHRQTDDYPFGGAVGMLLRCDVVVPAVEWCMMHEKTPARVILTSPQGRSFTQRLALHLSRQDHLIIVAGHYEGIDERVRLLLQADEVSIGDYVLTGGELPAMVMVDAVSRLLPGVLGSDDSAKDDSFSRADGWLEGPQYTRPVQYRNLSVPDVLRQGNHRAIAEFREEMARQRTRARRPDLVSD</sequence>
<evidence type="ECO:0000313" key="20">
    <source>
        <dbReference type="Proteomes" id="UP000241848"/>
    </source>
</evidence>
<evidence type="ECO:0000256" key="17">
    <source>
        <dbReference type="RuleBase" id="RU003464"/>
    </source>
</evidence>
<dbReference type="AlphaFoldDB" id="A0A2T2WHZ9"/>
<feature type="binding site" evidence="15 16">
    <location>
        <position position="113"/>
    </location>
    <ligand>
        <name>S-adenosyl-L-methionine</name>
        <dbReference type="ChEBI" id="CHEBI:59789"/>
    </ligand>
</feature>
<evidence type="ECO:0000256" key="14">
    <source>
        <dbReference type="ARBA" id="ARBA00047783"/>
    </source>
</evidence>
<evidence type="ECO:0000256" key="8">
    <source>
        <dbReference type="ARBA" id="ARBA00022603"/>
    </source>
</evidence>
<evidence type="ECO:0000256" key="1">
    <source>
        <dbReference type="ARBA" id="ARBA00002634"/>
    </source>
</evidence>
<gene>
    <name evidence="15" type="primary">trmD</name>
    <name evidence="19" type="ORF">C7B45_09145</name>
</gene>
<dbReference type="Gene3D" id="1.10.1270.20">
    <property type="entry name" value="tRNA(m1g37)methyltransferase, domain 2"/>
    <property type="match status" value="1"/>
</dbReference>
<dbReference type="NCBIfam" id="NF000648">
    <property type="entry name" value="PRK00026.1"/>
    <property type="match status" value="1"/>
</dbReference>
<dbReference type="NCBIfam" id="TIGR00088">
    <property type="entry name" value="trmD"/>
    <property type="match status" value="1"/>
</dbReference>
<accession>A0A2T2WHZ9</accession>
<evidence type="ECO:0000256" key="16">
    <source>
        <dbReference type="PIRSR" id="PIRSR000386-1"/>
    </source>
</evidence>
<keyword evidence="10 15" id="KW-0949">S-adenosyl-L-methionine</keyword>
<comment type="subcellular location">
    <subcellularLocation>
        <location evidence="2 15 17">Cytoplasm</location>
    </subcellularLocation>
</comment>
<feature type="binding site" evidence="15 16">
    <location>
        <begin position="133"/>
        <end position="138"/>
    </location>
    <ligand>
        <name>S-adenosyl-L-methionine</name>
        <dbReference type="ChEBI" id="CHEBI:59789"/>
    </ligand>
</feature>
<dbReference type="Proteomes" id="UP000241848">
    <property type="component" value="Unassembled WGS sequence"/>
</dbReference>
<comment type="function">
    <text evidence="1 15 17">Specifically methylates guanosine-37 in various tRNAs.</text>
</comment>
<name>A0A2T2WHZ9_9FIRM</name>
<evidence type="ECO:0000256" key="2">
    <source>
        <dbReference type="ARBA" id="ARBA00004496"/>
    </source>
</evidence>
<comment type="similarity">
    <text evidence="3 15 17">Belongs to the RNA methyltransferase TrmD family.</text>
</comment>
<evidence type="ECO:0000259" key="18">
    <source>
        <dbReference type="Pfam" id="PF01746"/>
    </source>
</evidence>
<evidence type="ECO:0000256" key="13">
    <source>
        <dbReference type="ARBA" id="ARBA00033392"/>
    </source>
</evidence>
<dbReference type="InterPro" id="IPR029028">
    <property type="entry name" value="Alpha/beta_knot_MTases"/>
</dbReference>
<dbReference type="EMBL" id="PXYV01000026">
    <property type="protein sequence ID" value="PSR21872.1"/>
    <property type="molecule type" value="Genomic_DNA"/>
</dbReference>
<evidence type="ECO:0000256" key="10">
    <source>
        <dbReference type="ARBA" id="ARBA00022691"/>
    </source>
</evidence>
<dbReference type="InterPro" id="IPR002649">
    <property type="entry name" value="tRNA_m1G_MeTrfase_TrmD"/>
</dbReference>
<proteinExistence type="inferred from homology"/>
<dbReference type="InterPro" id="IPR029026">
    <property type="entry name" value="tRNA_m1G_MTases_N"/>
</dbReference>
<dbReference type="SUPFAM" id="SSF75217">
    <property type="entry name" value="alpha/beta knot"/>
    <property type="match status" value="1"/>
</dbReference>
<dbReference type="EC" id="2.1.1.228" evidence="5 15"/>
<dbReference type="HAMAP" id="MF_00605">
    <property type="entry name" value="TrmD"/>
    <property type="match status" value="1"/>
</dbReference>
<dbReference type="FunFam" id="3.40.1280.10:FF:000001">
    <property type="entry name" value="tRNA (guanine-N(1)-)-methyltransferase"/>
    <property type="match status" value="1"/>
</dbReference>
<keyword evidence="8 15" id="KW-0489">Methyltransferase</keyword>
<evidence type="ECO:0000256" key="4">
    <source>
        <dbReference type="ARBA" id="ARBA00011738"/>
    </source>
</evidence>
<comment type="caution">
    <text evidence="19">The sequence shown here is derived from an EMBL/GenBank/DDBJ whole genome shotgun (WGS) entry which is preliminary data.</text>
</comment>
<dbReference type="GO" id="GO:0052906">
    <property type="term" value="F:tRNA (guanine(37)-N1)-methyltransferase activity"/>
    <property type="evidence" value="ECO:0007669"/>
    <property type="project" value="UniProtKB-UniRule"/>
</dbReference>
<feature type="domain" description="tRNA methyltransferase TRMD/TRM10-type" evidence="18">
    <location>
        <begin position="1"/>
        <end position="227"/>
    </location>
</feature>
<dbReference type="GO" id="GO:0005829">
    <property type="term" value="C:cytosol"/>
    <property type="evidence" value="ECO:0007669"/>
    <property type="project" value="TreeGrafter"/>
</dbReference>
<keyword evidence="9 15" id="KW-0808">Transferase</keyword>
<evidence type="ECO:0000256" key="12">
    <source>
        <dbReference type="ARBA" id="ARBA00029736"/>
    </source>
</evidence>
<dbReference type="PIRSF" id="PIRSF000386">
    <property type="entry name" value="tRNA_mtase"/>
    <property type="match status" value="1"/>
</dbReference>
<organism evidence="19 20">
    <name type="scientific">Sulfobacillus acidophilus</name>
    <dbReference type="NCBI Taxonomy" id="53633"/>
    <lineage>
        <taxon>Bacteria</taxon>
        <taxon>Bacillati</taxon>
        <taxon>Bacillota</taxon>
        <taxon>Clostridia</taxon>
        <taxon>Eubacteriales</taxon>
        <taxon>Clostridiales Family XVII. Incertae Sedis</taxon>
        <taxon>Sulfobacillus</taxon>
    </lineage>
</organism>
<dbReference type="InterPro" id="IPR023148">
    <property type="entry name" value="tRNA_m1G_MeTrfase_C_sf"/>
</dbReference>
<dbReference type="Pfam" id="PF01746">
    <property type="entry name" value="tRNA_m1G_MT"/>
    <property type="match status" value="1"/>
</dbReference>
<reference evidence="19 20" key="1">
    <citation type="journal article" date="2014" name="BMC Genomics">
        <title>Comparison of environmental and isolate Sulfobacillus genomes reveals diverse carbon, sulfur, nitrogen, and hydrogen metabolisms.</title>
        <authorList>
            <person name="Justice N.B."/>
            <person name="Norman A."/>
            <person name="Brown C.T."/>
            <person name="Singh A."/>
            <person name="Thomas B.C."/>
            <person name="Banfield J.F."/>
        </authorList>
    </citation>
    <scope>NUCLEOTIDE SEQUENCE [LARGE SCALE GENOMIC DNA]</scope>
    <source>
        <strain evidence="19">AMDSBA3</strain>
    </source>
</reference>